<name>A0ABV6CC40_9GAMM</name>
<dbReference type="InterPro" id="IPR039424">
    <property type="entry name" value="SBP_5"/>
</dbReference>
<evidence type="ECO:0000256" key="1">
    <source>
        <dbReference type="SAM" id="SignalP"/>
    </source>
</evidence>
<dbReference type="InterPro" id="IPR000914">
    <property type="entry name" value="SBP_5_dom"/>
</dbReference>
<keyword evidence="1" id="KW-0732">Signal</keyword>
<feature type="signal peptide" evidence="1">
    <location>
        <begin position="1"/>
        <end position="26"/>
    </location>
</feature>
<dbReference type="PIRSF" id="PIRSF002741">
    <property type="entry name" value="MppA"/>
    <property type="match status" value="1"/>
</dbReference>
<dbReference type="InterPro" id="IPR030678">
    <property type="entry name" value="Peptide/Ni-bd"/>
</dbReference>
<dbReference type="Proteomes" id="UP001589758">
    <property type="component" value="Unassembled WGS sequence"/>
</dbReference>
<dbReference type="Gene3D" id="3.10.105.10">
    <property type="entry name" value="Dipeptide-binding Protein, Domain 3"/>
    <property type="match status" value="1"/>
</dbReference>
<comment type="caution">
    <text evidence="3">The sequence shown here is derived from an EMBL/GenBank/DDBJ whole genome shotgun (WGS) entry which is preliminary data.</text>
</comment>
<dbReference type="RefSeq" id="WP_385876254.1">
    <property type="nucleotide sequence ID" value="NZ_JBHLXE010000033.1"/>
</dbReference>
<proteinExistence type="predicted"/>
<evidence type="ECO:0000313" key="3">
    <source>
        <dbReference type="EMBL" id="MFC0179126.1"/>
    </source>
</evidence>
<evidence type="ECO:0000259" key="2">
    <source>
        <dbReference type="Pfam" id="PF00496"/>
    </source>
</evidence>
<gene>
    <name evidence="3" type="ORF">ACFFIT_03275</name>
</gene>
<organism evidence="3 4">
    <name type="scientific">Thorsellia kenyensis</name>
    <dbReference type="NCBI Taxonomy" id="1549888"/>
    <lineage>
        <taxon>Bacteria</taxon>
        <taxon>Pseudomonadati</taxon>
        <taxon>Pseudomonadota</taxon>
        <taxon>Gammaproteobacteria</taxon>
        <taxon>Enterobacterales</taxon>
        <taxon>Thorselliaceae</taxon>
        <taxon>Thorsellia</taxon>
    </lineage>
</organism>
<evidence type="ECO:0000313" key="4">
    <source>
        <dbReference type="Proteomes" id="UP001589758"/>
    </source>
</evidence>
<keyword evidence="4" id="KW-1185">Reference proteome</keyword>
<dbReference type="CDD" id="cd08512">
    <property type="entry name" value="PBP2_NikA_DppA_OppA_like_7"/>
    <property type="match status" value="1"/>
</dbReference>
<reference evidence="3 4" key="1">
    <citation type="submission" date="2024-09" db="EMBL/GenBank/DDBJ databases">
        <authorList>
            <person name="Sun Q."/>
            <person name="Mori K."/>
        </authorList>
    </citation>
    <scope>NUCLEOTIDE SEQUENCE [LARGE SCALE GENOMIC DNA]</scope>
    <source>
        <strain evidence="3 4">CCM 8545</strain>
    </source>
</reference>
<feature type="chain" id="PRO_5046162247" evidence="1">
    <location>
        <begin position="27"/>
        <end position="529"/>
    </location>
</feature>
<dbReference type="Gene3D" id="3.90.76.10">
    <property type="entry name" value="Dipeptide-binding Protein, Domain 1"/>
    <property type="match status" value="1"/>
</dbReference>
<dbReference type="SUPFAM" id="SSF53850">
    <property type="entry name" value="Periplasmic binding protein-like II"/>
    <property type="match status" value="1"/>
</dbReference>
<dbReference type="PANTHER" id="PTHR30290">
    <property type="entry name" value="PERIPLASMIC BINDING COMPONENT OF ABC TRANSPORTER"/>
    <property type="match status" value="1"/>
</dbReference>
<feature type="domain" description="Solute-binding protein family 5" evidence="2">
    <location>
        <begin position="77"/>
        <end position="442"/>
    </location>
</feature>
<sequence length="529" mass="59203">MTTKHFRNLILSSLIISGFTFNFAYANTPKDTLIIVQPLDDIISIDPAQSFELSSIQTLPSLYQKLVNASRENPNELELDLAKKYDVDPQNKTITFYLDENANFASNNPITADDVIYSLTRAVKLNKAPAFILGVLGYTPDNIDRQFTKIDDKTVKLHWESDIGAPVVLSVLTSPIASIVDSKIVSQNAKGNDYGNEWLNANAAGSGPFILKSYNPQSAIVFENSPLISKNEPTLKTIIIKNVPDATARKLLLEKKDADIARNLSTDQYAEIERTKSATILQFPSAELNYIAFNAGNSQNPVLNDPALWEASRYLIDYEGLTKTLLNGQYEAHQSFLPNGFPFASNELPFKFDPEKAKEILKAANLENIRIKLDVENRPPFLQIGQALQASFKEGGIDLELLPAATNQLYAKIRNKEHEAAIRFWIPDYFDAHSNASTFAYYDENVSSTAKTNGWIIPELSKKTAQAVQTSDNSLRNNLYREIQNEVRNNSPFLFFIQANNSVAINPSVKGYYQGLNADMVYYDKILKE</sequence>
<dbReference type="Pfam" id="PF00496">
    <property type="entry name" value="SBP_bac_5"/>
    <property type="match status" value="1"/>
</dbReference>
<dbReference type="EMBL" id="JBHLXE010000033">
    <property type="protein sequence ID" value="MFC0179126.1"/>
    <property type="molecule type" value="Genomic_DNA"/>
</dbReference>
<protein>
    <submittedName>
        <fullName evidence="3">ABC transporter substrate-binding protein</fullName>
    </submittedName>
</protein>
<accession>A0ABV6CC40</accession>
<dbReference type="Gene3D" id="3.40.190.10">
    <property type="entry name" value="Periplasmic binding protein-like II"/>
    <property type="match status" value="1"/>
</dbReference>